<keyword evidence="2" id="KW-1185">Reference proteome</keyword>
<dbReference type="Proteomes" id="UP000054097">
    <property type="component" value="Unassembled WGS sequence"/>
</dbReference>
<dbReference type="EMBL" id="KN824427">
    <property type="protein sequence ID" value="KIM20514.1"/>
    <property type="molecule type" value="Genomic_DNA"/>
</dbReference>
<reference evidence="1 2" key="1">
    <citation type="submission" date="2014-04" db="EMBL/GenBank/DDBJ databases">
        <authorList>
            <consortium name="DOE Joint Genome Institute"/>
            <person name="Kuo A."/>
            <person name="Zuccaro A."/>
            <person name="Kohler A."/>
            <person name="Nagy L.G."/>
            <person name="Floudas D."/>
            <person name="Copeland A."/>
            <person name="Barry K.W."/>
            <person name="Cichocki N."/>
            <person name="Veneault-Fourrey C."/>
            <person name="LaButti K."/>
            <person name="Lindquist E.A."/>
            <person name="Lipzen A."/>
            <person name="Lundell T."/>
            <person name="Morin E."/>
            <person name="Murat C."/>
            <person name="Sun H."/>
            <person name="Tunlid A."/>
            <person name="Henrissat B."/>
            <person name="Grigoriev I.V."/>
            <person name="Hibbett D.S."/>
            <person name="Martin F."/>
            <person name="Nordberg H.P."/>
            <person name="Cantor M.N."/>
            <person name="Hua S.X."/>
        </authorList>
    </citation>
    <scope>NUCLEOTIDE SEQUENCE [LARGE SCALE GENOMIC DNA]</scope>
    <source>
        <strain evidence="1 2">MAFF 305830</strain>
    </source>
</reference>
<sequence length="136" mass="15507">MEYALFSDVPLIPIPLKEVVMYRNGIPRSKIGSILDHIQQTARPAVLHIATKLTEVMSPPSERHAVETLALLLCHDSRAAAIIGGIMRKWDLFHDFPLPEGLKLDWVEREWVFANPKEAFSMIQDKVDERRVKPVV</sequence>
<gene>
    <name evidence="1" type="ORF">M408DRAFT_135203</name>
</gene>
<evidence type="ECO:0000313" key="1">
    <source>
        <dbReference type="EMBL" id="KIM20514.1"/>
    </source>
</evidence>
<dbReference type="AlphaFoldDB" id="A0A0C3AKF6"/>
<accession>A0A0C3AKF6</accession>
<dbReference type="HOGENOM" id="CLU_1876697_0_0_1"/>
<name>A0A0C3AKF6_SERVB</name>
<organism evidence="1 2">
    <name type="scientific">Serendipita vermifera MAFF 305830</name>
    <dbReference type="NCBI Taxonomy" id="933852"/>
    <lineage>
        <taxon>Eukaryota</taxon>
        <taxon>Fungi</taxon>
        <taxon>Dikarya</taxon>
        <taxon>Basidiomycota</taxon>
        <taxon>Agaricomycotina</taxon>
        <taxon>Agaricomycetes</taxon>
        <taxon>Sebacinales</taxon>
        <taxon>Serendipitaceae</taxon>
        <taxon>Serendipita</taxon>
    </lineage>
</organism>
<evidence type="ECO:0000313" key="2">
    <source>
        <dbReference type="Proteomes" id="UP000054097"/>
    </source>
</evidence>
<reference evidence="2" key="2">
    <citation type="submission" date="2015-01" db="EMBL/GenBank/DDBJ databases">
        <title>Evolutionary Origins and Diversification of the Mycorrhizal Mutualists.</title>
        <authorList>
            <consortium name="DOE Joint Genome Institute"/>
            <consortium name="Mycorrhizal Genomics Consortium"/>
            <person name="Kohler A."/>
            <person name="Kuo A."/>
            <person name="Nagy L.G."/>
            <person name="Floudas D."/>
            <person name="Copeland A."/>
            <person name="Barry K.W."/>
            <person name="Cichocki N."/>
            <person name="Veneault-Fourrey C."/>
            <person name="LaButti K."/>
            <person name="Lindquist E.A."/>
            <person name="Lipzen A."/>
            <person name="Lundell T."/>
            <person name="Morin E."/>
            <person name="Murat C."/>
            <person name="Riley R."/>
            <person name="Ohm R."/>
            <person name="Sun H."/>
            <person name="Tunlid A."/>
            <person name="Henrissat B."/>
            <person name="Grigoriev I.V."/>
            <person name="Hibbett D.S."/>
            <person name="Martin F."/>
        </authorList>
    </citation>
    <scope>NUCLEOTIDE SEQUENCE [LARGE SCALE GENOMIC DNA]</scope>
    <source>
        <strain evidence="2">MAFF 305830</strain>
    </source>
</reference>
<proteinExistence type="predicted"/>
<protein>
    <submittedName>
        <fullName evidence="1">Uncharacterized protein</fullName>
    </submittedName>
</protein>